<dbReference type="Gene3D" id="3.90.180.10">
    <property type="entry name" value="Medium-chain alcohol dehydrogenases, catalytic domain"/>
    <property type="match status" value="1"/>
</dbReference>
<dbReference type="Proteomes" id="UP000828390">
    <property type="component" value="Unassembled WGS sequence"/>
</dbReference>
<dbReference type="InterPro" id="IPR037397">
    <property type="entry name" value="RTN4IP1"/>
</dbReference>
<dbReference type="SUPFAM" id="SSF51735">
    <property type="entry name" value="NAD(P)-binding Rossmann-fold domains"/>
    <property type="match status" value="1"/>
</dbReference>
<evidence type="ECO:0000256" key="5">
    <source>
        <dbReference type="ARBA" id="ARBA00023128"/>
    </source>
</evidence>
<evidence type="ECO:0000259" key="6">
    <source>
        <dbReference type="SMART" id="SM00829"/>
    </source>
</evidence>
<dbReference type="InterPro" id="IPR013154">
    <property type="entry name" value="ADH-like_N"/>
</dbReference>
<dbReference type="CDD" id="cd08248">
    <property type="entry name" value="RTN4I1"/>
    <property type="match status" value="1"/>
</dbReference>
<reference evidence="7" key="1">
    <citation type="journal article" date="2019" name="bioRxiv">
        <title>The Genome of the Zebra Mussel, Dreissena polymorpha: A Resource for Invasive Species Research.</title>
        <authorList>
            <person name="McCartney M.A."/>
            <person name="Auch B."/>
            <person name="Kono T."/>
            <person name="Mallez S."/>
            <person name="Zhang Y."/>
            <person name="Obille A."/>
            <person name="Becker A."/>
            <person name="Abrahante J.E."/>
            <person name="Garbe J."/>
            <person name="Badalamenti J.P."/>
            <person name="Herman A."/>
            <person name="Mangelson H."/>
            <person name="Liachko I."/>
            <person name="Sullivan S."/>
            <person name="Sone E.D."/>
            <person name="Koren S."/>
            <person name="Silverstein K.A.T."/>
            <person name="Beckman K.B."/>
            <person name="Gohl D.M."/>
        </authorList>
    </citation>
    <scope>NUCLEOTIDE SEQUENCE</scope>
    <source>
        <strain evidence="7">Duluth1</strain>
        <tissue evidence="7">Whole animal</tissue>
    </source>
</reference>
<keyword evidence="5" id="KW-0496">Mitochondrion</keyword>
<feature type="domain" description="Enoyl reductase (ER)" evidence="6">
    <location>
        <begin position="65"/>
        <end position="404"/>
    </location>
</feature>
<dbReference type="InterPro" id="IPR020843">
    <property type="entry name" value="ER"/>
</dbReference>
<comment type="subcellular location">
    <subcellularLocation>
        <location evidence="1">Mitochondrion</location>
    </subcellularLocation>
</comment>
<organism evidence="7 8">
    <name type="scientific">Dreissena polymorpha</name>
    <name type="common">Zebra mussel</name>
    <name type="synonym">Mytilus polymorpha</name>
    <dbReference type="NCBI Taxonomy" id="45954"/>
    <lineage>
        <taxon>Eukaryota</taxon>
        <taxon>Metazoa</taxon>
        <taxon>Spiralia</taxon>
        <taxon>Lophotrochozoa</taxon>
        <taxon>Mollusca</taxon>
        <taxon>Bivalvia</taxon>
        <taxon>Autobranchia</taxon>
        <taxon>Heteroconchia</taxon>
        <taxon>Euheterodonta</taxon>
        <taxon>Imparidentia</taxon>
        <taxon>Neoheterodontei</taxon>
        <taxon>Myida</taxon>
        <taxon>Dreissenoidea</taxon>
        <taxon>Dreissenidae</taxon>
        <taxon>Dreissena</taxon>
    </lineage>
</organism>
<proteinExistence type="inferred from homology"/>
<dbReference type="GO" id="GO:0008270">
    <property type="term" value="F:zinc ion binding"/>
    <property type="evidence" value="ECO:0007669"/>
    <property type="project" value="InterPro"/>
</dbReference>
<dbReference type="Pfam" id="PF13602">
    <property type="entry name" value="ADH_zinc_N_2"/>
    <property type="match status" value="1"/>
</dbReference>
<keyword evidence="4" id="KW-0560">Oxidoreductase</keyword>
<gene>
    <name evidence="7" type="ORF">DPMN_042881</name>
</gene>
<dbReference type="AlphaFoldDB" id="A0A9D4CZF4"/>
<protein>
    <recommendedName>
        <fullName evidence="6">Enoyl reductase (ER) domain-containing protein</fullName>
    </recommendedName>
</protein>
<evidence type="ECO:0000256" key="2">
    <source>
        <dbReference type="ARBA" id="ARBA00010371"/>
    </source>
</evidence>
<comment type="caution">
    <text evidence="7">The sequence shown here is derived from an EMBL/GenBank/DDBJ whole genome shotgun (WGS) entry which is preliminary data.</text>
</comment>
<keyword evidence="3" id="KW-0809">Transit peptide</keyword>
<dbReference type="FunFam" id="3.40.50.720:FF:000147">
    <property type="entry name" value="Reticulon-4-interacting protein 1 homolog, mitochondrial"/>
    <property type="match status" value="1"/>
</dbReference>
<evidence type="ECO:0000313" key="7">
    <source>
        <dbReference type="EMBL" id="KAH3736318.1"/>
    </source>
</evidence>
<dbReference type="SUPFAM" id="SSF50129">
    <property type="entry name" value="GroES-like"/>
    <property type="match status" value="1"/>
</dbReference>
<dbReference type="EMBL" id="JAIWYP010000011">
    <property type="protein sequence ID" value="KAH3736318.1"/>
    <property type="molecule type" value="Genomic_DNA"/>
</dbReference>
<dbReference type="PANTHER" id="PTHR11695:SF294">
    <property type="entry name" value="RETICULON-4-INTERACTING PROTEIN 1, MITOCHONDRIAL"/>
    <property type="match status" value="1"/>
</dbReference>
<dbReference type="PANTHER" id="PTHR11695">
    <property type="entry name" value="ALCOHOL DEHYDROGENASE RELATED"/>
    <property type="match status" value="1"/>
</dbReference>
<dbReference type="InterPro" id="IPR050700">
    <property type="entry name" value="YIM1/Zinc_Alcohol_DH_Fams"/>
</dbReference>
<dbReference type="Gene3D" id="3.40.50.720">
    <property type="entry name" value="NAD(P)-binding Rossmann-like Domain"/>
    <property type="match status" value="1"/>
</dbReference>
<comment type="similarity">
    <text evidence="2">Belongs to the zinc-containing alcohol dehydrogenase family. Quinone oxidoreductase subfamily.</text>
</comment>
<evidence type="ECO:0000256" key="1">
    <source>
        <dbReference type="ARBA" id="ARBA00004173"/>
    </source>
</evidence>
<keyword evidence="8" id="KW-1185">Reference proteome</keyword>
<dbReference type="SMART" id="SM00829">
    <property type="entry name" value="PKS_ER"/>
    <property type="match status" value="1"/>
</dbReference>
<dbReference type="GO" id="GO:0016491">
    <property type="term" value="F:oxidoreductase activity"/>
    <property type="evidence" value="ECO:0007669"/>
    <property type="project" value="UniProtKB-KW"/>
</dbReference>
<evidence type="ECO:0000313" key="8">
    <source>
        <dbReference type="Proteomes" id="UP000828390"/>
    </source>
</evidence>
<evidence type="ECO:0000256" key="3">
    <source>
        <dbReference type="ARBA" id="ARBA00022946"/>
    </source>
</evidence>
<dbReference type="InterPro" id="IPR011032">
    <property type="entry name" value="GroES-like_sf"/>
</dbReference>
<name>A0A9D4CZF4_DREPO</name>
<dbReference type="InterPro" id="IPR036291">
    <property type="entry name" value="NAD(P)-bd_dom_sf"/>
</dbReference>
<dbReference type="Pfam" id="PF08240">
    <property type="entry name" value="ADH_N"/>
    <property type="match status" value="1"/>
</dbReference>
<evidence type="ECO:0000256" key="4">
    <source>
        <dbReference type="ARBA" id="ARBA00023002"/>
    </source>
</evidence>
<dbReference type="PROSITE" id="PS01162">
    <property type="entry name" value="QOR_ZETA_CRYSTAL"/>
    <property type="match status" value="1"/>
</dbReference>
<sequence>MIRQPCFRSCVHLRNALEVHEKSTACTFQKGRQKCYSTQTENKITTVEKKKPKRRMKAWYIYQYGGNEELTLSEEAKIPEITSPKDLLIEIQAASVNPIDVVMRGGYGRNLINKMRTWLGRGSGSEFPLTLGRDFSGIVQQTGHLVTRYKPGDEVWGALAGQRQGTHAQFCIAGENEISKKPSSLSHIEAASLPYVATTTWAALITMGHMRENSFHDKRVLIHGGSGGIGTFAVQLIKAWGGEVVGTCSTDAVALVKHIGADYVIDYRTEDVLSRLGDIGKLDLILDPVGGEAQEATMKFLRPYHNYVTLVFPLLPNADKHGFLAGMAKSAVDLNFGITKGISKGLTSYRWAFFIPNGEALKKVAVLVDSGKIQPVIDKVFKLDELPLAYEKVEQKHGRGKTVIDMRA</sequence>
<reference evidence="7" key="2">
    <citation type="submission" date="2020-11" db="EMBL/GenBank/DDBJ databases">
        <authorList>
            <person name="McCartney M.A."/>
            <person name="Auch B."/>
            <person name="Kono T."/>
            <person name="Mallez S."/>
            <person name="Becker A."/>
            <person name="Gohl D.M."/>
            <person name="Silverstein K.A.T."/>
            <person name="Koren S."/>
            <person name="Bechman K.B."/>
            <person name="Herman A."/>
            <person name="Abrahante J.E."/>
            <person name="Garbe J."/>
        </authorList>
    </citation>
    <scope>NUCLEOTIDE SEQUENCE</scope>
    <source>
        <strain evidence="7">Duluth1</strain>
        <tissue evidence="7">Whole animal</tissue>
    </source>
</reference>
<dbReference type="GO" id="GO:0005739">
    <property type="term" value="C:mitochondrion"/>
    <property type="evidence" value="ECO:0007669"/>
    <property type="project" value="UniProtKB-SubCell"/>
</dbReference>
<dbReference type="InterPro" id="IPR002364">
    <property type="entry name" value="Quin_OxRdtase/zeta-crystal_CS"/>
</dbReference>
<accession>A0A9D4CZF4</accession>